<proteinExistence type="predicted"/>
<gene>
    <name evidence="1" type="ORF">AWB64_01829</name>
</gene>
<dbReference type="AlphaFoldDB" id="A0A158FVK8"/>
<accession>A0A158FVK8</accession>
<evidence type="ECO:0000313" key="2">
    <source>
        <dbReference type="Proteomes" id="UP000054893"/>
    </source>
</evidence>
<evidence type="ECO:0000313" key="1">
    <source>
        <dbReference type="EMBL" id="SAL23389.1"/>
    </source>
</evidence>
<dbReference type="EMBL" id="FCOC02000003">
    <property type="protein sequence ID" value="SAL23389.1"/>
    <property type="molecule type" value="Genomic_DNA"/>
</dbReference>
<name>A0A158FVK8_CABSO</name>
<dbReference type="Proteomes" id="UP000054893">
    <property type="component" value="Unassembled WGS sequence"/>
</dbReference>
<reference evidence="1 2" key="1">
    <citation type="submission" date="2016-01" db="EMBL/GenBank/DDBJ databases">
        <authorList>
            <person name="Oliw E.H."/>
        </authorList>
    </citation>
    <scope>NUCLEOTIDE SEQUENCE [LARGE SCALE GENOMIC DNA]</scope>
    <source>
        <strain evidence="1">LMG 22029</strain>
    </source>
</reference>
<organism evidence="1 2">
    <name type="scientific">Caballeronia sordidicola</name>
    <name type="common">Burkholderia sordidicola</name>
    <dbReference type="NCBI Taxonomy" id="196367"/>
    <lineage>
        <taxon>Bacteria</taxon>
        <taxon>Pseudomonadati</taxon>
        <taxon>Pseudomonadota</taxon>
        <taxon>Betaproteobacteria</taxon>
        <taxon>Burkholderiales</taxon>
        <taxon>Burkholderiaceae</taxon>
        <taxon>Caballeronia</taxon>
    </lineage>
</organism>
<sequence>MLIRACGHSLKPAYGGRASSVPSHFIHHINSSSQSGDKKP</sequence>
<protein>
    <submittedName>
        <fullName evidence="1">Uncharacterized protein</fullName>
    </submittedName>
</protein>